<accession>A0A0A9FUL2</accession>
<organism evidence="1">
    <name type="scientific">Arundo donax</name>
    <name type="common">Giant reed</name>
    <name type="synonym">Donax arundinaceus</name>
    <dbReference type="NCBI Taxonomy" id="35708"/>
    <lineage>
        <taxon>Eukaryota</taxon>
        <taxon>Viridiplantae</taxon>
        <taxon>Streptophyta</taxon>
        <taxon>Embryophyta</taxon>
        <taxon>Tracheophyta</taxon>
        <taxon>Spermatophyta</taxon>
        <taxon>Magnoliopsida</taxon>
        <taxon>Liliopsida</taxon>
        <taxon>Poales</taxon>
        <taxon>Poaceae</taxon>
        <taxon>PACMAD clade</taxon>
        <taxon>Arundinoideae</taxon>
        <taxon>Arundineae</taxon>
        <taxon>Arundo</taxon>
    </lineage>
</organism>
<reference evidence="1" key="2">
    <citation type="journal article" date="2015" name="Data Brief">
        <title>Shoot transcriptome of the giant reed, Arundo donax.</title>
        <authorList>
            <person name="Barrero R.A."/>
            <person name="Guerrero F.D."/>
            <person name="Moolhuijzen P."/>
            <person name="Goolsby J.A."/>
            <person name="Tidwell J."/>
            <person name="Bellgard S.E."/>
            <person name="Bellgard M.I."/>
        </authorList>
    </citation>
    <scope>NUCLEOTIDE SEQUENCE</scope>
    <source>
        <tissue evidence="1">Shoot tissue taken approximately 20 cm above the soil surface</tissue>
    </source>
</reference>
<proteinExistence type="predicted"/>
<sequence>MSLIPAQKNMLLHTHRKKHHTNVSNPCNTTQKSKNSLVWVLCNGKNMQTKEHV</sequence>
<dbReference type="EMBL" id="GBRH01182957">
    <property type="protein sequence ID" value="JAE14939.1"/>
    <property type="molecule type" value="Transcribed_RNA"/>
</dbReference>
<reference evidence="1" key="1">
    <citation type="submission" date="2014-09" db="EMBL/GenBank/DDBJ databases">
        <authorList>
            <person name="Magalhaes I.L.F."/>
            <person name="Oliveira U."/>
            <person name="Santos F.R."/>
            <person name="Vidigal T.H.D.A."/>
            <person name="Brescovit A.D."/>
            <person name="Santos A.J."/>
        </authorList>
    </citation>
    <scope>NUCLEOTIDE SEQUENCE</scope>
    <source>
        <tissue evidence="1">Shoot tissue taken approximately 20 cm above the soil surface</tissue>
    </source>
</reference>
<protein>
    <submittedName>
        <fullName evidence="1">Uncharacterized protein</fullName>
    </submittedName>
</protein>
<evidence type="ECO:0000313" key="1">
    <source>
        <dbReference type="EMBL" id="JAE14939.1"/>
    </source>
</evidence>
<name>A0A0A9FUL2_ARUDO</name>
<dbReference type="AlphaFoldDB" id="A0A0A9FUL2"/>